<dbReference type="AlphaFoldDB" id="A0A183SY01"/>
<evidence type="ECO:0000313" key="2">
    <source>
        <dbReference type="Proteomes" id="UP000275846"/>
    </source>
</evidence>
<evidence type="ECO:0000313" key="1">
    <source>
        <dbReference type="EMBL" id="VDL95484.1"/>
    </source>
</evidence>
<proteinExistence type="predicted"/>
<dbReference type="OrthoDB" id="6154480at2759"/>
<accession>A0A183SY01</accession>
<organism evidence="3">
    <name type="scientific">Schistocephalus solidus</name>
    <name type="common">Tapeworm</name>
    <dbReference type="NCBI Taxonomy" id="70667"/>
    <lineage>
        <taxon>Eukaryota</taxon>
        <taxon>Metazoa</taxon>
        <taxon>Spiralia</taxon>
        <taxon>Lophotrochozoa</taxon>
        <taxon>Platyhelminthes</taxon>
        <taxon>Cestoda</taxon>
        <taxon>Eucestoda</taxon>
        <taxon>Diphyllobothriidea</taxon>
        <taxon>Diphyllobothriidae</taxon>
        <taxon>Schistocephalus</taxon>
    </lineage>
</organism>
<evidence type="ECO:0000313" key="3">
    <source>
        <dbReference type="WBParaSite" id="SSLN_0000944801-mRNA-1"/>
    </source>
</evidence>
<dbReference type="EMBL" id="UYSU01035036">
    <property type="protein sequence ID" value="VDL95484.1"/>
    <property type="molecule type" value="Genomic_DNA"/>
</dbReference>
<name>A0A183SY01_SCHSO</name>
<reference evidence="1 2" key="2">
    <citation type="submission" date="2018-11" db="EMBL/GenBank/DDBJ databases">
        <authorList>
            <consortium name="Pathogen Informatics"/>
        </authorList>
    </citation>
    <scope>NUCLEOTIDE SEQUENCE [LARGE SCALE GENOMIC DNA]</scope>
    <source>
        <strain evidence="1 2">NST_G2</strain>
    </source>
</reference>
<dbReference type="Proteomes" id="UP000275846">
    <property type="component" value="Unassembled WGS sequence"/>
</dbReference>
<sequence>MVRQFHDLVMARMPDKVTRRSIPKAAAQTVCLWLQSMTCSSRTTAPSTPRWKRTSKGDRDRFVAGCTCVGLTISPDKTVVMHRPSLHTAYKAPRISAHGSQLKTMNNFAYLGSKRPQHKIEAKDSHWISKDSQGFDRLQTTMWNCHEGADEDASANKPIRGGQKQRYKDTLKKSLKQLRINPATWEYLAQDRPTWRRSVKTGSAIYEANRIATANAKRAARGSPAPRTRPRPRPFQYIPILITCTPTTAFTTNTTVSNGDSLVNCPQLDRTFASRIGLVGHFESIVQTVVNLCLENQHTAKIAASTVLAHLLIAWAYSVTCVSMTAEFTAMPTTPAFGTASRSPLHTAASAR</sequence>
<gene>
    <name evidence="1" type="ORF">SSLN_LOCUS9099</name>
</gene>
<dbReference type="WBParaSite" id="SSLN_0000944801-mRNA-1">
    <property type="protein sequence ID" value="SSLN_0000944801-mRNA-1"/>
    <property type="gene ID" value="SSLN_0000944801"/>
</dbReference>
<keyword evidence="2" id="KW-1185">Reference proteome</keyword>
<reference evidence="3" key="1">
    <citation type="submission" date="2016-06" db="UniProtKB">
        <authorList>
            <consortium name="WormBaseParasite"/>
        </authorList>
    </citation>
    <scope>IDENTIFICATION</scope>
</reference>
<protein>
    <submittedName>
        <fullName evidence="3">Reverse transcriptase domain-containing protein</fullName>
    </submittedName>
</protein>